<organism evidence="2 3">
    <name type="scientific">Trichogramma brassicae</name>
    <dbReference type="NCBI Taxonomy" id="86971"/>
    <lineage>
        <taxon>Eukaryota</taxon>
        <taxon>Metazoa</taxon>
        <taxon>Ecdysozoa</taxon>
        <taxon>Arthropoda</taxon>
        <taxon>Hexapoda</taxon>
        <taxon>Insecta</taxon>
        <taxon>Pterygota</taxon>
        <taxon>Neoptera</taxon>
        <taxon>Endopterygota</taxon>
        <taxon>Hymenoptera</taxon>
        <taxon>Apocrita</taxon>
        <taxon>Proctotrupomorpha</taxon>
        <taxon>Chalcidoidea</taxon>
        <taxon>Trichogrammatidae</taxon>
        <taxon>Trichogramma</taxon>
    </lineage>
</organism>
<name>A0A6H5I281_9HYME</name>
<dbReference type="AlphaFoldDB" id="A0A6H5I281"/>
<keyword evidence="3" id="KW-1185">Reference proteome</keyword>
<accession>A0A6H5I281</accession>
<evidence type="ECO:0000313" key="2">
    <source>
        <dbReference type="EMBL" id="CAB0029196.1"/>
    </source>
</evidence>
<dbReference type="EMBL" id="CADCXV010000269">
    <property type="protein sequence ID" value="CAB0029196.1"/>
    <property type="molecule type" value="Genomic_DNA"/>
</dbReference>
<protein>
    <submittedName>
        <fullName evidence="2">Uncharacterized protein</fullName>
    </submittedName>
</protein>
<feature type="compositionally biased region" description="Basic and acidic residues" evidence="1">
    <location>
        <begin position="181"/>
        <end position="190"/>
    </location>
</feature>
<dbReference type="Proteomes" id="UP000479190">
    <property type="component" value="Unassembled WGS sequence"/>
</dbReference>
<evidence type="ECO:0000256" key="1">
    <source>
        <dbReference type="SAM" id="MobiDB-lite"/>
    </source>
</evidence>
<feature type="compositionally biased region" description="Basic residues" evidence="1">
    <location>
        <begin position="60"/>
        <end position="84"/>
    </location>
</feature>
<reference evidence="2 3" key="1">
    <citation type="submission" date="2020-02" db="EMBL/GenBank/DDBJ databases">
        <authorList>
            <person name="Ferguson B K."/>
        </authorList>
    </citation>
    <scope>NUCLEOTIDE SEQUENCE [LARGE SCALE GENOMIC DNA]</scope>
</reference>
<feature type="compositionally biased region" description="Basic and acidic residues" evidence="1">
    <location>
        <begin position="85"/>
        <end position="114"/>
    </location>
</feature>
<feature type="compositionally biased region" description="Acidic residues" evidence="1">
    <location>
        <begin position="152"/>
        <end position="166"/>
    </location>
</feature>
<proteinExistence type="predicted"/>
<evidence type="ECO:0000313" key="3">
    <source>
        <dbReference type="Proteomes" id="UP000479190"/>
    </source>
</evidence>
<feature type="region of interest" description="Disordered" evidence="1">
    <location>
        <begin position="55"/>
        <end position="199"/>
    </location>
</feature>
<gene>
    <name evidence="2" type="ORF">TBRA_LOCUS1259</name>
</gene>
<sequence>MTAPAETQQRSLTQELKDIEEELAEIQGSGREDIHTYGHLLRIQCSLQICKPNCPTRSGSKSHFRAYHRASSMRKQKKRVKKNNKPKEQRTKLTEKKLDIHAPNETGQNDRLETIYEEEPTLDDKNHGHNGETPSQEPGDPEDPEESGKPEDPEDPGNTEDPENPEIPEIPEIPEDPEVPEEPKSRERAHARPTSSSIVGASVLPRAAYLDEHHRRASSRAGVATCGYQRIEHVSKKPRAIRHLDHLQLLLPTREGEALSANAQRPSGSARAARRAWRTRLLQPGVHAASLQRRAQQHTTAAPLSVLGAHYHGNPAYTRVHDSGTAAERNGITHQTSQLVQRQAADNSHSHMTLSGF</sequence>